<gene>
    <name evidence="8" type="ORF">GCM10010178_77630</name>
</gene>
<evidence type="ECO:0000256" key="4">
    <source>
        <dbReference type="ARBA" id="ARBA00022989"/>
    </source>
</evidence>
<keyword evidence="4 6" id="KW-1133">Transmembrane helix</keyword>
<evidence type="ECO:0000256" key="5">
    <source>
        <dbReference type="ARBA" id="ARBA00023136"/>
    </source>
</evidence>
<evidence type="ECO:0000256" key="3">
    <source>
        <dbReference type="ARBA" id="ARBA00022692"/>
    </source>
</evidence>
<dbReference type="EMBL" id="BMRE01000056">
    <property type="protein sequence ID" value="GGU74705.1"/>
    <property type="molecule type" value="Genomic_DNA"/>
</dbReference>
<evidence type="ECO:0000256" key="6">
    <source>
        <dbReference type="SAM" id="Phobius"/>
    </source>
</evidence>
<proteinExistence type="predicted"/>
<dbReference type="PANTHER" id="PTHR35007">
    <property type="entry name" value="INTEGRAL MEMBRANE PROTEIN-RELATED"/>
    <property type="match status" value="1"/>
</dbReference>
<keyword evidence="3 6" id="KW-0812">Transmembrane</keyword>
<dbReference type="InterPro" id="IPR042094">
    <property type="entry name" value="T2SS_GspF_sf"/>
</dbReference>
<dbReference type="PANTHER" id="PTHR35007:SF2">
    <property type="entry name" value="PILUS ASSEMBLE PROTEIN"/>
    <property type="match status" value="1"/>
</dbReference>
<feature type="transmembrane region" description="Helical" evidence="6">
    <location>
        <begin position="118"/>
        <end position="140"/>
    </location>
</feature>
<organism evidence="8 9">
    <name type="scientific">Lentzea flava</name>
    <dbReference type="NCBI Taxonomy" id="103732"/>
    <lineage>
        <taxon>Bacteria</taxon>
        <taxon>Bacillati</taxon>
        <taxon>Actinomycetota</taxon>
        <taxon>Actinomycetes</taxon>
        <taxon>Pseudonocardiales</taxon>
        <taxon>Pseudonocardiaceae</taxon>
        <taxon>Lentzea</taxon>
    </lineage>
</organism>
<dbReference type="Pfam" id="PF00482">
    <property type="entry name" value="T2SSF"/>
    <property type="match status" value="1"/>
</dbReference>
<comment type="caution">
    <text evidence="8">The sequence shown here is derived from an EMBL/GenBank/DDBJ whole genome shotgun (WGS) entry which is preliminary data.</text>
</comment>
<dbReference type="InterPro" id="IPR018076">
    <property type="entry name" value="T2SS_GspF_dom"/>
</dbReference>
<keyword evidence="9" id="KW-1185">Reference proteome</keyword>
<evidence type="ECO:0000313" key="9">
    <source>
        <dbReference type="Proteomes" id="UP000649573"/>
    </source>
</evidence>
<comment type="subcellular location">
    <subcellularLocation>
        <location evidence="1">Cell membrane</location>
        <topology evidence="1">Multi-pass membrane protein</topology>
    </subcellularLocation>
</comment>
<accession>A0ABQ2V8T6</accession>
<evidence type="ECO:0000259" key="7">
    <source>
        <dbReference type="Pfam" id="PF00482"/>
    </source>
</evidence>
<keyword evidence="2" id="KW-1003">Cell membrane</keyword>
<name>A0ABQ2V8T6_9PSEU</name>
<protein>
    <recommendedName>
        <fullName evidence="7">Type II secretion system protein GspF domain-containing protein</fullName>
    </recommendedName>
</protein>
<evidence type="ECO:0000256" key="2">
    <source>
        <dbReference type="ARBA" id="ARBA00022475"/>
    </source>
</evidence>
<keyword evidence="5 6" id="KW-0472">Membrane</keyword>
<feature type="transmembrane region" description="Helical" evidence="6">
    <location>
        <begin position="93"/>
        <end position="112"/>
    </location>
</feature>
<dbReference type="Gene3D" id="1.20.81.30">
    <property type="entry name" value="Type II secretion system (T2SS), domain F"/>
    <property type="match status" value="1"/>
</dbReference>
<dbReference type="Proteomes" id="UP000649573">
    <property type="component" value="Unassembled WGS sequence"/>
</dbReference>
<reference evidence="9" key="1">
    <citation type="journal article" date="2019" name="Int. J. Syst. Evol. Microbiol.">
        <title>The Global Catalogue of Microorganisms (GCM) 10K type strain sequencing project: providing services to taxonomists for standard genome sequencing and annotation.</title>
        <authorList>
            <consortium name="The Broad Institute Genomics Platform"/>
            <consortium name="The Broad Institute Genome Sequencing Center for Infectious Disease"/>
            <person name="Wu L."/>
            <person name="Ma J."/>
        </authorList>
    </citation>
    <scope>NUCLEOTIDE SEQUENCE [LARGE SCALE GENOMIC DNA]</scope>
    <source>
        <strain evidence="9">JCM 3296</strain>
    </source>
</reference>
<feature type="transmembrane region" description="Helical" evidence="6">
    <location>
        <begin position="264"/>
        <end position="289"/>
    </location>
</feature>
<evidence type="ECO:0000313" key="8">
    <source>
        <dbReference type="EMBL" id="GGU74705.1"/>
    </source>
</evidence>
<feature type="domain" description="Type II secretion system protein GspF" evidence="7">
    <location>
        <begin position="156"/>
        <end position="281"/>
    </location>
</feature>
<evidence type="ECO:0000256" key="1">
    <source>
        <dbReference type="ARBA" id="ARBA00004651"/>
    </source>
</evidence>
<sequence length="295" mass="31280">MVLVIGLGCLLLALALGVVAVVTKPAVTAAGSLALIETSYSAAPVVEKPDVGASPSWLRSIAVRLSPSGVAFRLQHRLDLAGNPPTWTPDRVLAAKGFCLLVGAALGAVLGIRSTPWLITGLLVGAVFGFFLPDLLLLNAGQKRQTQIRRALPDALDMLTVCVEAGLGFDAALAQVARNTSGPLAQECARVLQEMQIGKSRNEALRSLTYRTTVGELRAFVSALAQAGELGVPIASVLREQAREMRIRRRQRAEEQAQKVPVKILFPLIACLFPAMFVVIIGPGAISIAKVLMHL</sequence>
<dbReference type="RefSeq" id="WP_189258781.1">
    <property type="nucleotide sequence ID" value="NZ_BMRE01000056.1"/>
</dbReference>